<evidence type="ECO:0000313" key="2">
    <source>
        <dbReference type="EMBL" id="QDS87445.1"/>
    </source>
</evidence>
<dbReference type="RefSeq" id="WP_145343813.1">
    <property type="nucleotide sequence ID" value="NZ_CP036261.1"/>
</dbReference>
<gene>
    <name evidence="2" type="ORF">EC9_16230</name>
</gene>
<dbReference type="KEGG" id="ruv:EC9_16230"/>
<dbReference type="PROSITE" id="PS51009">
    <property type="entry name" value="CYTCII"/>
    <property type="match status" value="1"/>
</dbReference>
<protein>
    <submittedName>
        <fullName evidence="2">Cytochrome C</fullName>
    </submittedName>
</protein>
<dbReference type="EMBL" id="CP036261">
    <property type="protein sequence ID" value="QDS87445.1"/>
    <property type="molecule type" value="Genomic_DNA"/>
</dbReference>
<evidence type="ECO:0000313" key="3">
    <source>
        <dbReference type="Proteomes" id="UP000319557"/>
    </source>
</evidence>
<sequence length="313" mass="33747" precursor="true">MYRSKALKIVCLLGLLVVPAMAKERRAKPPRFGADSFRGVFFEDLSESVAATRPSVQALRGIRPQVAGAAAGGDDAEESAEPGGQWSKLASAQSIEDEIKRQKLKFDADVAQPGAFKSGGYVNARTELSILATLFGVVASYEGDIRWKEQAEAARNVLARTAGNCNSGSIQVFNECKSRKQDLDDLLRGASLSSPPAAEQSDWSMIADRSVLMSYLETLSKEELPALTNDDSGVKESPDKVKQFGDMVAIVGSVLIQEGMDEYDDEEYVALSKQMLDAALLIGQAAQQGDPDAARKAVGMVNQSCDACHEQYR</sequence>
<dbReference type="GO" id="GO:0009055">
    <property type="term" value="F:electron transfer activity"/>
    <property type="evidence" value="ECO:0007669"/>
    <property type="project" value="InterPro"/>
</dbReference>
<organism evidence="2 3">
    <name type="scientific">Rosistilla ulvae</name>
    <dbReference type="NCBI Taxonomy" id="1930277"/>
    <lineage>
        <taxon>Bacteria</taxon>
        <taxon>Pseudomonadati</taxon>
        <taxon>Planctomycetota</taxon>
        <taxon>Planctomycetia</taxon>
        <taxon>Pirellulales</taxon>
        <taxon>Pirellulaceae</taxon>
        <taxon>Rosistilla</taxon>
    </lineage>
</organism>
<keyword evidence="1" id="KW-0732">Signal</keyword>
<dbReference type="GO" id="GO:0020037">
    <property type="term" value="F:heme binding"/>
    <property type="evidence" value="ECO:0007669"/>
    <property type="project" value="InterPro"/>
</dbReference>
<dbReference type="InterPro" id="IPR010980">
    <property type="entry name" value="Cyt_c/b562"/>
</dbReference>
<dbReference type="Gene3D" id="1.20.120.10">
    <property type="entry name" value="Cytochrome c/b562"/>
    <property type="match status" value="1"/>
</dbReference>
<dbReference type="SUPFAM" id="SSF47175">
    <property type="entry name" value="Cytochromes"/>
    <property type="match status" value="1"/>
</dbReference>
<dbReference type="AlphaFoldDB" id="A0A517LXU4"/>
<accession>A0A517LXU4</accession>
<feature type="chain" id="PRO_5021794787" evidence="1">
    <location>
        <begin position="23"/>
        <end position="313"/>
    </location>
</feature>
<dbReference type="InterPro" id="IPR002321">
    <property type="entry name" value="Cyt_c_II"/>
</dbReference>
<dbReference type="Pfam" id="PF01322">
    <property type="entry name" value="Cytochrom_C_2"/>
    <property type="match status" value="1"/>
</dbReference>
<dbReference type="OrthoDB" id="290618at2"/>
<dbReference type="GO" id="GO:0022900">
    <property type="term" value="P:electron transport chain"/>
    <property type="evidence" value="ECO:0007669"/>
    <property type="project" value="InterPro"/>
</dbReference>
<keyword evidence="3" id="KW-1185">Reference proteome</keyword>
<name>A0A517LXU4_9BACT</name>
<dbReference type="GO" id="GO:0005506">
    <property type="term" value="F:iron ion binding"/>
    <property type="evidence" value="ECO:0007669"/>
    <property type="project" value="InterPro"/>
</dbReference>
<evidence type="ECO:0000256" key="1">
    <source>
        <dbReference type="SAM" id="SignalP"/>
    </source>
</evidence>
<proteinExistence type="predicted"/>
<reference evidence="2 3" key="1">
    <citation type="submission" date="2019-02" db="EMBL/GenBank/DDBJ databases">
        <title>Deep-cultivation of Planctomycetes and their phenomic and genomic characterization uncovers novel biology.</title>
        <authorList>
            <person name="Wiegand S."/>
            <person name="Jogler M."/>
            <person name="Boedeker C."/>
            <person name="Pinto D."/>
            <person name="Vollmers J."/>
            <person name="Rivas-Marin E."/>
            <person name="Kohn T."/>
            <person name="Peeters S.H."/>
            <person name="Heuer A."/>
            <person name="Rast P."/>
            <person name="Oberbeckmann S."/>
            <person name="Bunk B."/>
            <person name="Jeske O."/>
            <person name="Meyerdierks A."/>
            <person name="Storesund J.E."/>
            <person name="Kallscheuer N."/>
            <person name="Luecker S."/>
            <person name="Lage O.M."/>
            <person name="Pohl T."/>
            <person name="Merkel B.J."/>
            <person name="Hornburger P."/>
            <person name="Mueller R.-W."/>
            <person name="Bruemmer F."/>
            <person name="Labrenz M."/>
            <person name="Spormann A.M."/>
            <person name="Op den Camp H."/>
            <person name="Overmann J."/>
            <person name="Amann R."/>
            <person name="Jetten M.S.M."/>
            <person name="Mascher T."/>
            <person name="Medema M.H."/>
            <person name="Devos D.P."/>
            <person name="Kaster A.-K."/>
            <person name="Ovreas L."/>
            <person name="Rohde M."/>
            <person name="Galperin M.Y."/>
            <person name="Jogler C."/>
        </authorList>
    </citation>
    <scope>NUCLEOTIDE SEQUENCE [LARGE SCALE GENOMIC DNA]</scope>
    <source>
        <strain evidence="2 3">EC9</strain>
    </source>
</reference>
<feature type="signal peptide" evidence="1">
    <location>
        <begin position="1"/>
        <end position="22"/>
    </location>
</feature>
<dbReference type="Proteomes" id="UP000319557">
    <property type="component" value="Chromosome"/>
</dbReference>